<dbReference type="RefSeq" id="WP_127822358.1">
    <property type="nucleotide sequence ID" value="NZ_RWGX02000008.1"/>
</dbReference>
<dbReference type="AlphaFoldDB" id="A0AA94EXW2"/>
<name>A0AA94EXW2_9FLAO</name>
<keyword evidence="1" id="KW-0472">Membrane</keyword>
<accession>A0AA94EXW2</accession>
<organism evidence="2">
    <name type="scientific">Flavobacterium columnare</name>
    <dbReference type="NCBI Taxonomy" id="996"/>
    <lineage>
        <taxon>Bacteria</taxon>
        <taxon>Pseudomonadati</taxon>
        <taxon>Bacteroidota</taxon>
        <taxon>Flavobacteriia</taxon>
        <taxon>Flavobacteriales</taxon>
        <taxon>Flavobacteriaceae</taxon>
        <taxon>Flavobacterium</taxon>
    </lineage>
</organism>
<feature type="transmembrane region" description="Helical" evidence="1">
    <location>
        <begin position="20"/>
        <end position="43"/>
    </location>
</feature>
<proteinExistence type="predicted"/>
<comment type="caution">
    <text evidence="2">The sequence shown here is derived from an EMBL/GenBank/DDBJ whole genome shotgun (WGS) entry which is preliminary data.</text>
</comment>
<evidence type="ECO:0000313" key="2">
    <source>
        <dbReference type="EMBL" id="RVU87214.1"/>
    </source>
</evidence>
<keyword evidence="1" id="KW-0812">Transmembrane</keyword>
<keyword evidence="1" id="KW-1133">Transmembrane helix</keyword>
<gene>
    <name evidence="2" type="ORF">EJB19_12820</name>
</gene>
<protein>
    <submittedName>
        <fullName evidence="2">Uncharacterized protein</fullName>
    </submittedName>
</protein>
<sequence length="296" mass="34969">MSSEKYYVLSESFCLDSNQWSILIGAIGVLLTLLGFIIAFVIYQKQRNDNAQDAFNYFQSSLPELKKAIEGTIESLKTYAEKLKDENDDFGNPVLTSSLNDNFLSRLNITDLNRFYTKLRISKIQDFRKFLINTNFLGSYHNYFVNEIDYFRDNYLEKEKTYNKWQLLRSNKFFSSMRDENERYEYKEFYSKWVKDLNSDRDVFEFSEDDTPKRVKNRTLLVDKHIKPLAQNIFPHIEFSEKANDINLIANEVYSSYSDIKNMKQKVREVIVSDIAKFEVILENLNSILESQEANA</sequence>
<evidence type="ECO:0000256" key="1">
    <source>
        <dbReference type="SAM" id="Phobius"/>
    </source>
</evidence>
<reference evidence="2" key="1">
    <citation type="submission" date="2018-12" db="EMBL/GenBank/DDBJ databases">
        <title>Draft genome sequence of Flaovobacterium columnare BGFS27 isolated from channel catfish in Alabama.</title>
        <authorList>
            <person name="Cai W."/>
            <person name="Arias C."/>
        </authorList>
    </citation>
    <scope>NUCLEOTIDE SEQUENCE [LARGE SCALE GENOMIC DNA]</scope>
    <source>
        <strain evidence="2">BGFS27</strain>
    </source>
</reference>
<dbReference type="EMBL" id="RWGX01000005">
    <property type="protein sequence ID" value="RVU87214.1"/>
    <property type="molecule type" value="Genomic_DNA"/>
</dbReference>